<dbReference type="GO" id="GO:0080008">
    <property type="term" value="C:Cul4-RING E3 ubiquitin ligase complex"/>
    <property type="evidence" value="ECO:0007669"/>
    <property type="project" value="TreeGrafter"/>
</dbReference>
<dbReference type="PANTHER" id="PTHR14815">
    <property type="entry name" value="DDB1- AND CUL4-ASSOCIATED FACTOR 17"/>
    <property type="match status" value="1"/>
</dbReference>
<comment type="caution">
    <text evidence="1">The sequence shown here is derived from an EMBL/GenBank/DDBJ whole genome shotgun (WGS) entry which is preliminary data.</text>
</comment>
<dbReference type="OrthoDB" id="9971789at2759"/>
<name>A0A8T3CQM3_9TELE</name>
<dbReference type="EMBL" id="JAERUA010000021">
    <property type="protein sequence ID" value="KAI1884838.1"/>
    <property type="molecule type" value="Genomic_DNA"/>
</dbReference>
<gene>
    <name evidence="1" type="ORF">AGOR_G00213960</name>
</gene>
<protein>
    <recommendedName>
        <fullName evidence="3">DDB1- and CUL4-associated factor 17</fullName>
    </recommendedName>
</protein>
<keyword evidence="2" id="KW-1185">Reference proteome</keyword>
<sequence length="530" mass="60372">MESCSEVSLKSPPSKSVNLVRPRGERNPCVYICSRATGIFSKDAGTLLRKNMKMLRQIVLQDSTEFTKVWERHSRSPIAYESGRIYFENYRCCHTSIPSKPHYLFELPKCTKEEKLEDALLWQCPLERTLPDPSDQNPCLIALAANNWLYRFSVKTGEQLQKVYLSPHHKFRYLGWNVSQDTFYIKSFQNKQTPQARQAGVDQSTLMYLAAFSVAPLELVGVLEINKRVFGSTVVDVVLSQGVLAVSHSSKVVRLYSFENILQKYLRKKLVLGEQCEWNGVWGTVGKPPFGVPVNITINESPTVLFEVSSFNNGVQIGGHPWHFIFTPNNKKQQGTHHICSLQDGALAKNGIQDMKCCSLESDWIYFHPDDSGRIIHVGPSQINVLKIQKLQEISSESEVVPEFSITAHRDNSAASQVSVTSSGRIVKRRFHQLDDDPEQETIRMVEYEDELDLLAVVEVIHSEEEGKAHVSLHDNQTGLLVKRVSLVESWDATYSHELFFDLDTIIHIEQKRNNQFCCHVYKITCRQPD</sequence>
<accession>A0A8T3CQM3</accession>
<evidence type="ECO:0008006" key="3">
    <source>
        <dbReference type="Google" id="ProtNLM"/>
    </source>
</evidence>
<dbReference type="Pfam" id="PF15802">
    <property type="entry name" value="DCAF17"/>
    <property type="match status" value="1"/>
</dbReference>
<evidence type="ECO:0000313" key="2">
    <source>
        <dbReference type="Proteomes" id="UP000829720"/>
    </source>
</evidence>
<reference evidence="1" key="1">
    <citation type="submission" date="2021-01" db="EMBL/GenBank/DDBJ databases">
        <authorList>
            <person name="Zahm M."/>
            <person name="Roques C."/>
            <person name="Cabau C."/>
            <person name="Klopp C."/>
            <person name="Donnadieu C."/>
            <person name="Jouanno E."/>
            <person name="Lampietro C."/>
            <person name="Louis A."/>
            <person name="Herpin A."/>
            <person name="Echchiki A."/>
            <person name="Berthelot C."/>
            <person name="Parey E."/>
            <person name="Roest-Crollius H."/>
            <person name="Braasch I."/>
            <person name="Postlethwait J."/>
            <person name="Bobe J."/>
            <person name="Montfort J."/>
            <person name="Bouchez O."/>
            <person name="Begum T."/>
            <person name="Mejri S."/>
            <person name="Adams A."/>
            <person name="Chen W.-J."/>
            <person name="Guiguen Y."/>
        </authorList>
    </citation>
    <scope>NUCLEOTIDE SEQUENCE</scope>
    <source>
        <tissue evidence="1">Blood</tissue>
    </source>
</reference>
<dbReference type="GO" id="GO:0016567">
    <property type="term" value="P:protein ubiquitination"/>
    <property type="evidence" value="ECO:0007669"/>
    <property type="project" value="InterPro"/>
</dbReference>
<proteinExistence type="predicted"/>
<dbReference type="AlphaFoldDB" id="A0A8T3CQM3"/>
<dbReference type="PANTHER" id="PTHR14815:SF2">
    <property type="entry name" value="DDB1- AND CUL4-ASSOCIATED FACTOR 17"/>
    <property type="match status" value="1"/>
</dbReference>
<organism evidence="1 2">
    <name type="scientific">Albula goreensis</name>
    <dbReference type="NCBI Taxonomy" id="1534307"/>
    <lineage>
        <taxon>Eukaryota</taxon>
        <taxon>Metazoa</taxon>
        <taxon>Chordata</taxon>
        <taxon>Craniata</taxon>
        <taxon>Vertebrata</taxon>
        <taxon>Euteleostomi</taxon>
        <taxon>Actinopterygii</taxon>
        <taxon>Neopterygii</taxon>
        <taxon>Teleostei</taxon>
        <taxon>Albuliformes</taxon>
        <taxon>Albulidae</taxon>
        <taxon>Albula</taxon>
    </lineage>
</organism>
<dbReference type="Proteomes" id="UP000829720">
    <property type="component" value="Unassembled WGS sequence"/>
</dbReference>
<evidence type="ECO:0000313" key="1">
    <source>
        <dbReference type="EMBL" id="KAI1884838.1"/>
    </source>
</evidence>
<dbReference type="InterPro" id="IPR031620">
    <property type="entry name" value="DCAF17"/>
</dbReference>